<gene>
    <name evidence="7" type="ORF">LITE_LOCUS50896</name>
</gene>
<reference evidence="7" key="1">
    <citation type="submission" date="2022-08" db="EMBL/GenBank/DDBJ databases">
        <authorList>
            <person name="Gutierrez-Valencia J."/>
        </authorList>
    </citation>
    <scope>NUCLEOTIDE SEQUENCE</scope>
</reference>
<feature type="compositionally biased region" description="Polar residues" evidence="5">
    <location>
        <begin position="1"/>
        <end position="14"/>
    </location>
</feature>
<dbReference type="InterPro" id="IPR044549">
    <property type="entry name" value="bHLH_AtIBH1-like"/>
</dbReference>
<dbReference type="Pfam" id="PF26576">
    <property type="entry name" value="IBH1_N"/>
    <property type="match status" value="1"/>
</dbReference>
<evidence type="ECO:0000259" key="6">
    <source>
        <dbReference type="Pfam" id="PF26576"/>
    </source>
</evidence>
<comment type="caution">
    <text evidence="7">The sequence shown here is derived from an EMBL/GenBank/DDBJ whole genome shotgun (WGS) entry which is preliminary data.</text>
</comment>
<dbReference type="InterPro" id="IPR036638">
    <property type="entry name" value="HLH_DNA-bd_sf"/>
</dbReference>
<dbReference type="GO" id="GO:0005634">
    <property type="term" value="C:nucleus"/>
    <property type="evidence" value="ECO:0007669"/>
    <property type="project" value="UniProtKB-SubCell"/>
</dbReference>
<dbReference type="AlphaFoldDB" id="A0AAV0S041"/>
<accession>A0AAV0S041</accession>
<evidence type="ECO:0000256" key="4">
    <source>
        <dbReference type="ARBA" id="ARBA00023242"/>
    </source>
</evidence>
<sequence>MASTIISSSPVTNSDRSKRRKKKKSAAAAAAAQQFKQAEGSSSHARWRTESQQQIYSSKLIQALSQVQLNPSSPSAPRRGRAVREAADRALAVSARGRSRWSRAILTSRIKLKFRKQQRRHQIKQQQRIVSAAGGGGGGISRARKPRVSVLRLRGKSLPAVQRKVRLLGRLVPGCKKEPLPVILEEATDYIAALEMQVRAMTALADLLSGSNQASAGSSS</sequence>
<dbReference type="EMBL" id="CAMGYJ010000011">
    <property type="protein sequence ID" value="CAI0626524.1"/>
    <property type="molecule type" value="Genomic_DNA"/>
</dbReference>
<dbReference type="PANTHER" id="PTHR33124:SF12">
    <property type="entry name" value="TRANSCRIPTION FACTOR BHLH148"/>
    <property type="match status" value="1"/>
</dbReference>
<evidence type="ECO:0000313" key="7">
    <source>
        <dbReference type="EMBL" id="CAI0626524.1"/>
    </source>
</evidence>
<dbReference type="PANTHER" id="PTHR33124">
    <property type="entry name" value="TRANSCRIPTION FACTOR IBH1-LIKE 1"/>
    <property type="match status" value="1"/>
</dbReference>
<feature type="compositionally biased region" description="Low complexity" evidence="5">
    <location>
        <begin position="26"/>
        <end position="38"/>
    </location>
</feature>
<dbReference type="InterPro" id="IPR059002">
    <property type="entry name" value="IBH1_N"/>
</dbReference>
<feature type="region of interest" description="Disordered" evidence="5">
    <location>
        <begin position="1"/>
        <end position="52"/>
    </location>
</feature>
<organism evidence="7 8">
    <name type="scientific">Linum tenue</name>
    <dbReference type="NCBI Taxonomy" id="586396"/>
    <lineage>
        <taxon>Eukaryota</taxon>
        <taxon>Viridiplantae</taxon>
        <taxon>Streptophyta</taxon>
        <taxon>Embryophyta</taxon>
        <taxon>Tracheophyta</taxon>
        <taxon>Spermatophyta</taxon>
        <taxon>Magnoliopsida</taxon>
        <taxon>eudicotyledons</taxon>
        <taxon>Gunneridae</taxon>
        <taxon>Pentapetalae</taxon>
        <taxon>rosids</taxon>
        <taxon>fabids</taxon>
        <taxon>Malpighiales</taxon>
        <taxon>Linaceae</taxon>
        <taxon>Linum</taxon>
    </lineage>
</organism>
<protein>
    <recommendedName>
        <fullName evidence="6">IBH1-like N-terminal domain-containing protein</fullName>
    </recommendedName>
</protein>
<dbReference type="InterPro" id="IPR044660">
    <property type="entry name" value="IBH1-like"/>
</dbReference>
<evidence type="ECO:0000256" key="1">
    <source>
        <dbReference type="ARBA" id="ARBA00004123"/>
    </source>
</evidence>
<proteinExistence type="predicted"/>
<evidence type="ECO:0000256" key="5">
    <source>
        <dbReference type="SAM" id="MobiDB-lite"/>
    </source>
</evidence>
<dbReference type="CDD" id="cd11444">
    <property type="entry name" value="bHLH_AtIBH1_like"/>
    <property type="match status" value="1"/>
</dbReference>
<keyword evidence="4" id="KW-0539">Nucleus</keyword>
<dbReference type="GO" id="GO:0000976">
    <property type="term" value="F:transcription cis-regulatory region binding"/>
    <property type="evidence" value="ECO:0007669"/>
    <property type="project" value="UniProtKB-ARBA"/>
</dbReference>
<feature type="compositionally biased region" description="Polar residues" evidence="5">
    <location>
        <begin position="39"/>
        <end position="52"/>
    </location>
</feature>
<feature type="domain" description="IBH1-like N-terminal" evidence="6">
    <location>
        <begin position="50"/>
        <end position="109"/>
    </location>
</feature>
<keyword evidence="8" id="KW-1185">Reference proteome</keyword>
<evidence type="ECO:0000256" key="3">
    <source>
        <dbReference type="ARBA" id="ARBA00023163"/>
    </source>
</evidence>
<keyword evidence="3" id="KW-0804">Transcription</keyword>
<dbReference type="Proteomes" id="UP001154282">
    <property type="component" value="Unassembled WGS sequence"/>
</dbReference>
<evidence type="ECO:0000256" key="2">
    <source>
        <dbReference type="ARBA" id="ARBA00023015"/>
    </source>
</evidence>
<name>A0AAV0S041_9ROSI</name>
<dbReference type="GO" id="GO:0046983">
    <property type="term" value="F:protein dimerization activity"/>
    <property type="evidence" value="ECO:0007669"/>
    <property type="project" value="InterPro"/>
</dbReference>
<dbReference type="SUPFAM" id="SSF47459">
    <property type="entry name" value="HLH, helix-loop-helix DNA-binding domain"/>
    <property type="match status" value="1"/>
</dbReference>
<dbReference type="GO" id="GO:0006355">
    <property type="term" value="P:regulation of DNA-templated transcription"/>
    <property type="evidence" value="ECO:0007669"/>
    <property type="project" value="InterPro"/>
</dbReference>
<comment type="subcellular location">
    <subcellularLocation>
        <location evidence="1">Nucleus</location>
    </subcellularLocation>
</comment>
<keyword evidence="2" id="KW-0805">Transcription regulation</keyword>
<evidence type="ECO:0000313" key="8">
    <source>
        <dbReference type="Proteomes" id="UP001154282"/>
    </source>
</evidence>